<comment type="caution">
    <text evidence="7">The sequence shown here is derived from an EMBL/GenBank/DDBJ whole genome shotgun (WGS) entry which is preliminary data.</text>
</comment>
<organism evidence="7 8">
    <name type="scientific">Candidatus Borkfalkia excrementigallinarum</name>
    <dbReference type="NCBI Taxonomy" id="2838506"/>
    <lineage>
        <taxon>Bacteria</taxon>
        <taxon>Bacillati</taxon>
        <taxon>Bacillota</taxon>
        <taxon>Clostridia</taxon>
        <taxon>Christensenellales</taxon>
        <taxon>Christensenellaceae</taxon>
        <taxon>Candidatus Borkfalkia</taxon>
    </lineage>
</organism>
<evidence type="ECO:0000256" key="2">
    <source>
        <dbReference type="ARBA" id="ARBA00009321"/>
    </source>
</evidence>
<protein>
    <submittedName>
        <fullName evidence="7">UDP-galactopyranose mutase</fullName>
        <ecNumber evidence="7">5.4.99.9</ecNumber>
    </submittedName>
</protein>
<keyword evidence="3" id="KW-0285">Flavoprotein</keyword>
<comment type="cofactor">
    <cofactor evidence="1">
        <name>FAD</name>
        <dbReference type="ChEBI" id="CHEBI:57692"/>
    </cofactor>
</comment>
<dbReference type="Proteomes" id="UP000886750">
    <property type="component" value="Unassembled WGS sequence"/>
</dbReference>
<accession>A0A9D2CS07</accession>
<feature type="domain" description="UDP-galactopyranose mutase C-terminal" evidence="6">
    <location>
        <begin position="149"/>
        <end position="348"/>
    </location>
</feature>
<gene>
    <name evidence="7" type="primary">glf</name>
    <name evidence="7" type="ORF">H9729_00835</name>
</gene>
<evidence type="ECO:0000256" key="4">
    <source>
        <dbReference type="ARBA" id="ARBA00022827"/>
    </source>
</evidence>
<dbReference type="GO" id="GO:0008767">
    <property type="term" value="F:UDP-galactopyranose mutase activity"/>
    <property type="evidence" value="ECO:0007669"/>
    <property type="project" value="UniProtKB-EC"/>
</dbReference>
<dbReference type="SUPFAM" id="SSF54373">
    <property type="entry name" value="FAD-linked reductases, C-terminal domain"/>
    <property type="match status" value="1"/>
</dbReference>
<keyword evidence="4" id="KW-0274">FAD</keyword>
<dbReference type="GO" id="GO:0050660">
    <property type="term" value="F:flavin adenine dinucleotide binding"/>
    <property type="evidence" value="ECO:0007669"/>
    <property type="project" value="TreeGrafter"/>
</dbReference>
<dbReference type="InterPro" id="IPR015899">
    <property type="entry name" value="UDP-GalPyranose_mutase_C"/>
</dbReference>
<dbReference type="NCBIfam" id="TIGR00031">
    <property type="entry name" value="UDP-GALP_mutase"/>
    <property type="match status" value="1"/>
</dbReference>
<keyword evidence="5 7" id="KW-0413">Isomerase</keyword>
<comment type="similarity">
    <text evidence="2">Belongs to the UDP-galactopyranose/dTDP-fucopyranose mutase family.</text>
</comment>
<dbReference type="Pfam" id="PF03275">
    <property type="entry name" value="GLF"/>
    <property type="match status" value="1"/>
</dbReference>
<reference evidence="7" key="2">
    <citation type="submission" date="2021-04" db="EMBL/GenBank/DDBJ databases">
        <authorList>
            <person name="Gilroy R."/>
        </authorList>
    </citation>
    <scope>NUCLEOTIDE SEQUENCE</scope>
    <source>
        <strain evidence="7">1345</strain>
    </source>
</reference>
<evidence type="ECO:0000256" key="1">
    <source>
        <dbReference type="ARBA" id="ARBA00001974"/>
    </source>
</evidence>
<dbReference type="EMBL" id="DXCQ01000008">
    <property type="protein sequence ID" value="HIY96212.1"/>
    <property type="molecule type" value="Genomic_DNA"/>
</dbReference>
<dbReference type="AlphaFoldDB" id="A0A9D2CS07"/>
<evidence type="ECO:0000256" key="3">
    <source>
        <dbReference type="ARBA" id="ARBA00022630"/>
    </source>
</evidence>
<dbReference type="PANTHER" id="PTHR21197">
    <property type="entry name" value="UDP-GALACTOPYRANOSE MUTASE"/>
    <property type="match status" value="1"/>
</dbReference>
<proteinExistence type="inferred from homology"/>
<dbReference type="PANTHER" id="PTHR21197:SF0">
    <property type="entry name" value="UDP-GALACTOPYRANOSE MUTASE"/>
    <property type="match status" value="1"/>
</dbReference>
<dbReference type="EC" id="5.4.99.9" evidence="7"/>
<evidence type="ECO:0000256" key="5">
    <source>
        <dbReference type="ARBA" id="ARBA00023235"/>
    </source>
</evidence>
<dbReference type="Pfam" id="PF13450">
    <property type="entry name" value="NAD_binding_8"/>
    <property type="match status" value="1"/>
</dbReference>
<dbReference type="GO" id="GO:0005829">
    <property type="term" value="C:cytosol"/>
    <property type="evidence" value="ECO:0007669"/>
    <property type="project" value="TreeGrafter"/>
</dbReference>
<dbReference type="InterPro" id="IPR004379">
    <property type="entry name" value="UDP-GALP_mutase"/>
</dbReference>
<sequence length="368" mass="42543">MAHYDYLLVGAGLFNAVFCEHALRAGKSCLAVEKRGHIAGNIYTERREGIDVHVYGAHIFHTSDEEVWNYANKFATFNHFVNRVKANYKGTIYSMPFNMYTFEKLWGVKTAEEAKAIIDEQRAVLGGKTPENLEEQAISLVGKDVYETLVKGYTEKQWGRKCTELPAFIIRRLPLRFTYDDNYFNDPHQGIPEEGYTAMAEKMFAGAKILLNTDYFDFIKATNDTFGKIVFTGKADEFFGYRFGKLDYRTLRFETETLDIPDYQGNAVVNYTEYEVPYTRIIEHKHFNFGKQPKTVISREYPAEYEEGMEAYYPVNDEKNTALMAKYDALKAERPNVIFGGRLGEYKYYDMDKVIASAFRLCEKEGLR</sequence>
<evidence type="ECO:0000313" key="8">
    <source>
        <dbReference type="Proteomes" id="UP000886750"/>
    </source>
</evidence>
<name>A0A9D2CS07_9FIRM</name>
<reference evidence="7" key="1">
    <citation type="journal article" date="2021" name="PeerJ">
        <title>Extensive microbial diversity within the chicken gut microbiome revealed by metagenomics and culture.</title>
        <authorList>
            <person name="Gilroy R."/>
            <person name="Ravi A."/>
            <person name="Getino M."/>
            <person name="Pursley I."/>
            <person name="Horton D.L."/>
            <person name="Alikhan N.F."/>
            <person name="Baker D."/>
            <person name="Gharbi K."/>
            <person name="Hall N."/>
            <person name="Watson M."/>
            <person name="Adriaenssens E.M."/>
            <person name="Foster-Nyarko E."/>
            <person name="Jarju S."/>
            <person name="Secka A."/>
            <person name="Antonio M."/>
            <person name="Oren A."/>
            <person name="Chaudhuri R.R."/>
            <person name="La Ragione R."/>
            <person name="Hildebrand F."/>
            <person name="Pallen M.J."/>
        </authorList>
    </citation>
    <scope>NUCLEOTIDE SEQUENCE</scope>
    <source>
        <strain evidence="7">1345</strain>
    </source>
</reference>
<evidence type="ECO:0000313" key="7">
    <source>
        <dbReference type="EMBL" id="HIY96212.1"/>
    </source>
</evidence>
<dbReference type="Gene3D" id="3.40.50.720">
    <property type="entry name" value="NAD(P)-binding Rossmann-like Domain"/>
    <property type="match status" value="3"/>
</dbReference>
<dbReference type="SUPFAM" id="SSF51971">
    <property type="entry name" value="Nucleotide-binding domain"/>
    <property type="match status" value="1"/>
</dbReference>
<evidence type="ECO:0000259" key="6">
    <source>
        <dbReference type="Pfam" id="PF03275"/>
    </source>
</evidence>